<dbReference type="Pfam" id="PF12848">
    <property type="entry name" value="ABC_tran_Xtn"/>
    <property type="match status" value="1"/>
</dbReference>
<evidence type="ECO:0000256" key="4">
    <source>
        <dbReference type="SAM" id="Coils"/>
    </source>
</evidence>
<dbReference type="CDD" id="cd03221">
    <property type="entry name" value="ABCF_EF-3"/>
    <property type="match status" value="1"/>
</dbReference>
<dbReference type="GO" id="GO:0016887">
    <property type="term" value="F:ATP hydrolysis activity"/>
    <property type="evidence" value="ECO:0007669"/>
    <property type="project" value="InterPro"/>
</dbReference>
<dbReference type="Gene3D" id="3.40.50.300">
    <property type="entry name" value="P-loop containing nucleotide triphosphate hydrolases"/>
    <property type="match status" value="2"/>
</dbReference>
<dbReference type="InterPro" id="IPR050611">
    <property type="entry name" value="ABCF"/>
</dbReference>
<dbReference type="STRING" id="1399860.A0A2C5Y8U5"/>
<proteinExistence type="predicted"/>
<dbReference type="EMBL" id="NJET01000013">
    <property type="protein sequence ID" value="PHH65905.1"/>
    <property type="molecule type" value="Genomic_DNA"/>
</dbReference>
<organism evidence="6 7">
    <name type="scientific">Ophiocordyceps australis</name>
    <dbReference type="NCBI Taxonomy" id="1399860"/>
    <lineage>
        <taxon>Eukaryota</taxon>
        <taxon>Fungi</taxon>
        <taxon>Dikarya</taxon>
        <taxon>Ascomycota</taxon>
        <taxon>Pezizomycotina</taxon>
        <taxon>Sordariomycetes</taxon>
        <taxon>Hypocreomycetidae</taxon>
        <taxon>Hypocreales</taxon>
        <taxon>Ophiocordycipitaceae</taxon>
        <taxon>Ophiocordyceps</taxon>
    </lineage>
</organism>
<dbReference type="PANTHER" id="PTHR19211">
    <property type="entry name" value="ATP-BINDING TRANSPORT PROTEIN-RELATED"/>
    <property type="match status" value="1"/>
</dbReference>
<keyword evidence="2" id="KW-0547">Nucleotide-binding</keyword>
<dbReference type="InterPro" id="IPR027417">
    <property type="entry name" value="P-loop_NTPase"/>
</dbReference>
<keyword evidence="7" id="KW-1185">Reference proteome</keyword>
<feature type="domain" description="ABC transporter" evidence="5">
    <location>
        <begin position="477"/>
        <end position="724"/>
    </location>
</feature>
<evidence type="ECO:0000256" key="3">
    <source>
        <dbReference type="ARBA" id="ARBA00022840"/>
    </source>
</evidence>
<dbReference type="PANTHER" id="PTHR19211:SF135">
    <property type="entry name" value="ATPASE, PUTATIVE (AFU_ORTHOLOGUE AFUA_1G16440)-RELATED"/>
    <property type="match status" value="1"/>
</dbReference>
<evidence type="ECO:0000313" key="7">
    <source>
        <dbReference type="Proteomes" id="UP000226192"/>
    </source>
</evidence>
<comment type="caution">
    <text evidence="6">The sequence shown here is derived from an EMBL/GenBank/DDBJ whole genome shotgun (WGS) entry which is preliminary data.</text>
</comment>
<reference evidence="6 7" key="1">
    <citation type="submission" date="2017-06" db="EMBL/GenBank/DDBJ databases">
        <title>Ant-infecting Ophiocordyceps genomes reveal a high diversity of potential behavioral manipulation genes and a possible major role for enterotoxins.</title>
        <authorList>
            <person name="De Bekker C."/>
            <person name="Evans H.C."/>
            <person name="Brachmann A."/>
            <person name="Hughes D.P."/>
        </authorList>
    </citation>
    <scope>NUCLEOTIDE SEQUENCE [LARGE SCALE GENOMIC DNA]</scope>
    <source>
        <strain evidence="6 7">Map64</strain>
    </source>
</reference>
<dbReference type="SUPFAM" id="SSF52540">
    <property type="entry name" value="P-loop containing nucleoside triphosphate hydrolases"/>
    <property type="match status" value="2"/>
</dbReference>
<name>A0A2C5Y8U5_9HYPO</name>
<dbReference type="PROSITE" id="PS50893">
    <property type="entry name" value="ABC_TRANSPORTER_2"/>
    <property type="match status" value="2"/>
</dbReference>
<evidence type="ECO:0000256" key="2">
    <source>
        <dbReference type="ARBA" id="ARBA00022741"/>
    </source>
</evidence>
<dbReference type="AlphaFoldDB" id="A0A2C5Y8U5"/>
<dbReference type="InterPro" id="IPR003439">
    <property type="entry name" value="ABC_transporter-like_ATP-bd"/>
</dbReference>
<dbReference type="Proteomes" id="UP000226192">
    <property type="component" value="Unassembled WGS sequence"/>
</dbReference>
<protein>
    <recommendedName>
        <fullName evidence="5">ABC transporter domain-containing protein</fullName>
    </recommendedName>
</protein>
<accession>A0A2C5Y8U5</accession>
<dbReference type="InterPro" id="IPR003593">
    <property type="entry name" value="AAA+_ATPase"/>
</dbReference>
<keyword evidence="4" id="KW-0175">Coiled coil</keyword>
<evidence type="ECO:0000259" key="5">
    <source>
        <dbReference type="PROSITE" id="PS50893"/>
    </source>
</evidence>
<dbReference type="GO" id="GO:0005524">
    <property type="term" value="F:ATP binding"/>
    <property type="evidence" value="ECO:0007669"/>
    <property type="project" value="UniProtKB-KW"/>
</dbReference>
<sequence>MAESVATILCTAKQTRFHTGSPNYGELDIEDLSITVKTQDDGSTTKAKAKADSEGVELLCNARLRLEQGQRYALVGRNGSGKSTLIKAIADKLIPGIPEETRVAILEQTRLTDEAQGTGSKQEGEMNVVQQVVNRAMARDTMEQEIQVLGQGVEGASGQYSAVKALRTLKHWRLQKRLFVLDKNARLRSGARGLQARKALAAHEKKLAESQRRLDEAEADMAAEAVEAETQEAAELLAELQLQVEPQHMAEMEARAKKVLGGLGFSQQRMEQSVDSMSGGWHMRASLAAVLLQEADLLVLDEPTNFLDLLGIIWLQRFLCSHGQAAPTLVVVSHDRDFVTRLCTHVLLVRDRQITAFHGDLAAFEASQAEHKLWLRRTKEAHDRQRAHMERTIEHNLSVGRANDDMARIRQAKSRQKRLDDRWGMQVNARGGRFKLNRDRPGFHSSSRLELQLPPDDCPIVFVLPEPPDLRFPGPLLSLDQASFRYPGAGPLALNAASLSVAMGDRIGILGLNGSGKSTLLRLLVQDAPPTSGVAHSHPRLRLGYYSQHAVQELKALGRAEPSLTPLALLAREAASELSESQVRALLSQLGLPAPLASHVPLHRLSGGQLVRCQLARLFWRRPHCLVLDEVATHLDYDTVTALRTALHHWEGAVVLVSHDRCFMRGAIEANFDPQADPDAHADQVDAPPRRRAVYRLHTGKLTLLHDGVEQFEKLVDNKAQRLLSD</sequence>
<evidence type="ECO:0000256" key="1">
    <source>
        <dbReference type="ARBA" id="ARBA00022737"/>
    </source>
</evidence>
<keyword evidence="3" id="KW-0067">ATP-binding</keyword>
<feature type="coiled-coil region" evidence="4">
    <location>
        <begin position="200"/>
        <end position="243"/>
    </location>
</feature>
<dbReference type="Pfam" id="PF00005">
    <property type="entry name" value="ABC_tran"/>
    <property type="match status" value="2"/>
</dbReference>
<dbReference type="InterPro" id="IPR032781">
    <property type="entry name" value="ABC_tran_Xtn"/>
</dbReference>
<evidence type="ECO:0000313" key="6">
    <source>
        <dbReference type="EMBL" id="PHH65905.1"/>
    </source>
</evidence>
<keyword evidence="1" id="KW-0677">Repeat</keyword>
<gene>
    <name evidence="6" type="ORF">CDD81_1274</name>
</gene>
<dbReference type="SMART" id="SM00382">
    <property type="entry name" value="AAA"/>
    <property type="match status" value="2"/>
</dbReference>
<feature type="domain" description="ABC transporter" evidence="5">
    <location>
        <begin position="36"/>
        <end position="376"/>
    </location>
</feature>
<dbReference type="OrthoDB" id="2110130at2759"/>